<dbReference type="Proteomes" id="UP000499080">
    <property type="component" value="Unassembled WGS sequence"/>
</dbReference>
<organism evidence="2 3">
    <name type="scientific">Araneus ventricosus</name>
    <name type="common">Orbweaver spider</name>
    <name type="synonym">Epeira ventricosa</name>
    <dbReference type="NCBI Taxonomy" id="182803"/>
    <lineage>
        <taxon>Eukaryota</taxon>
        <taxon>Metazoa</taxon>
        <taxon>Ecdysozoa</taxon>
        <taxon>Arthropoda</taxon>
        <taxon>Chelicerata</taxon>
        <taxon>Arachnida</taxon>
        <taxon>Araneae</taxon>
        <taxon>Araneomorphae</taxon>
        <taxon>Entelegynae</taxon>
        <taxon>Araneoidea</taxon>
        <taxon>Araneidae</taxon>
        <taxon>Araneus</taxon>
    </lineage>
</organism>
<protein>
    <recommendedName>
        <fullName evidence="1">Mutator-like transposase domain-containing protein</fullName>
    </recommendedName>
</protein>
<keyword evidence="3" id="KW-1185">Reference proteome</keyword>
<evidence type="ECO:0000313" key="3">
    <source>
        <dbReference type="Proteomes" id="UP000499080"/>
    </source>
</evidence>
<sequence>MESEGAIRMFQHSISTRKVRYAKYLGDGDSKGFLKISESKVYEEELVVEKLECIGLVQKRMETRFRNLRNKLKSTKLSDEKKISGRGQLTDAQILLIQKYYGLAIRRNTSKSVDEMSKSIWAIYFHKLSTDAKPQHCLCPMGSDS</sequence>
<proteinExistence type="predicted"/>
<dbReference type="OrthoDB" id="6434791at2759"/>
<evidence type="ECO:0000259" key="1">
    <source>
        <dbReference type="Pfam" id="PF20700"/>
    </source>
</evidence>
<dbReference type="Pfam" id="PF20700">
    <property type="entry name" value="Mutator"/>
    <property type="match status" value="1"/>
</dbReference>
<dbReference type="InterPro" id="IPR049012">
    <property type="entry name" value="Mutator_transp_dom"/>
</dbReference>
<feature type="domain" description="Mutator-like transposase" evidence="1">
    <location>
        <begin position="1"/>
        <end position="141"/>
    </location>
</feature>
<dbReference type="EMBL" id="BGPR01004446">
    <property type="protein sequence ID" value="GBM99775.1"/>
    <property type="molecule type" value="Genomic_DNA"/>
</dbReference>
<reference evidence="2 3" key="1">
    <citation type="journal article" date="2019" name="Sci. Rep.">
        <title>Orb-weaving spider Araneus ventricosus genome elucidates the spidroin gene catalogue.</title>
        <authorList>
            <person name="Kono N."/>
            <person name="Nakamura H."/>
            <person name="Ohtoshi R."/>
            <person name="Moran D.A.P."/>
            <person name="Shinohara A."/>
            <person name="Yoshida Y."/>
            <person name="Fujiwara M."/>
            <person name="Mori M."/>
            <person name="Tomita M."/>
            <person name="Arakawa K."/>
        </authorList>
    </citation>
    <scope>NUCLEOTIDE SEQUENCE [LARGE SCALE GENOMIC DNA]</scope>
</reference>
<gene>
    <name evidence="2" type="ORF">AVEN_101024_1</name>
</gene>
<dbReference type="AlphaFoldDB" id="A0A4Y2KDD8"/>
<comment type="caution">
    <text evidence="2">The sequence shown here is derived from an EMBL/GenBank/DDBJ whole genome shotgun (WGS) entry which is preliminary data.</text>
</comment>
<evidence type="ECO:0000313" key="2">
    <source>
        <dbReference type="EMBL" id="GBM99775.1"/>
    </source>
</evidence>
<name>A0A4Y2KDD8_ARAVE</name>
<accession>A0A4Y2KDD8</accession>